<dbReference type="OrthoDB" id="306254at2759"/>
<comment type="caution">
    <text evidence="2">The sequence shown here is derived from an EMBL/GenBank/DDBJ whole genome shotgun (WGS) entry which is preliminary data.</text>
</comment>
<evidence type="ECO:0008006" key="4">
    <source>
        <dbReference type="Google" id="ProtNLM"/>
    </source>
</evidence>
<feature type="region of interest" description="Disordered" evidence="1">
    <location>
        <begin position="1"/>
        <end position="43"/>
    </location>
</feature>
<keyword evidence="3" id="KW-1185">Reference proteome</keyword>
<feature type="compositionally biased region" description="Basic and acidic residues" evidence="1">
    <location>
        <begin position="1"/>
        <end position="15"/>
    </location>
</feature>
<dbReference type="AlphaFoldDB" id="A0A1R2B3C6"/>
<proteinExistence type="predicted"/>
<gene>
    <name evidence="2" type="ORF">SteCoe_30560</name>
</gene>
<feature type="compositionally biased region" description="Basic residues" evidence="1">
    <location>
        <begin position="16"/>
        <end position="34"/>
    </location>
</feature>
<name>A0A1R2B3C6_9CILI</name>
<dbReference type="EMBL" id="MPUH01001006">
    <property type="protein sequence ID" value="OMJ71281.1"/>
    <property type="molecule type" value="Genomic_DNA"/>
</dbReference>
<reference evidence="2 3" key="1">
    <citation type="submission" date="2016-11" db="EMBL/GenBank/DDBJ databases">
        <title>The macronuclear genome of Stentor coeruleus: a giant cell with tiny introns.</title>
        <authorList>
            <person name="Slabodnick M."/>
            <person name="Ruby J.G."/>
            <person name="Reiff S.B."/>
            <person name="Swart E.C."/>
            <person name="Gosai S."/>
            <person name="Prabakaran S."/>
            <person name="Witkowska E."/>
            <person name="Larue G.E."/>
            <person name="Fisher S."/>
            <person name="Freeman R.M."/>
            <person name="Gunawardena J."/>
            <person name="Chu W."/>
            <person name="Stover N.A."/>
            <person name="Gregory B.D."/>
            <person name="Nowacki M."/>
            <person name="Derisi J."/>
            <person name="Roy S.W."/>
            <person name="Marshall W.F."/>
            <person name="Sood P."/>
        </authorList>
    </citation>
    <scope>NUCLEOTIDE SEQUENCE [LARGE SCALE GENOMIC DNA]</scope>
    <source>
        <strain evidence="2">WM001</strain>
    </source>
</reference>
<sequence length="1133" mass="130698">MLKTHLTKELSEIREHKVKKKKSSKKKSLSAKHKQQTEPKNLKLEENLEFKLNNTKKPPLFKKQSLPNCKISCISPKRSAKCTKKKPILQNIPTSVHNSDTEKSTKRIDKNRAQSNLENSLKSKLELSQKVFDPKNTSPCRIDDIIKSTLVKVKKQKGIREKKAKHKVTMNEIKKMEQEHQNNLIRHLNFQKNKKKKITPQGTQVISKSKKEKLIQMILGNKGKKLKYRSISSRRSGRYKSKTMKNMRSNSVGKEYFTTEFRPYEGNIIGHRDNFERMGLNKISTYRESSNVIENEYSDTERLENQKNIRNTRVKVKRNISLIDTGELANYLEPYTIDNPCYKRPRNYKYEFEDHNSDNFSSLEDLPDMKFQKKNSGQMNSDESKNEPNHEEPLEKPCGLSREGRSRNLEIVNKAESKTEEQKVYTKDQTISLKLFNTPDIPENNSTSSLIEKNINFNNISPSPEPIPESNLQLKNPKTEEKTAPPAKTKQILHQNSKSQQHYAATTIQRAFRQHIQNRSKDQNSQVSHSTYQNIIIDQIGWRKAQLLSLEYLKEKELEDLQSLAELIGHNSQLEELLSKTVSQRYEQFAKVFKENIDNIETAIIEKMDTCKIIEYSNKIKDKKDAINKIIEENNLNSTLPKQELEILLKETNAMINKDFEGESPFPTTSTLSQTNFGLCENTMNQQEKHKKNMEIHIEENDINIEPIKKIKVEEKSCEKDKKKINNCIWKKIKERKEEIILEEKVEMKIDSCDSGNVKEDDRENIEENKKPEKIEKTIQVITETKETKLQTISIHEISNIDATMLSPIFPETITFPTIPPNTKHFHNNEGSTSPLPARPSAPLMFLDVDDCNISLESLLNSSTPNHNKQPLPGLPLLNLGNLPPNINPIISSDPRIETNPNFIKSFVKQVFSSIDLLSLQSEIKQGIIKNPLEILSQVHELDLGNVVDKGTYPSILNIPTIIENLFDSLNNDCITETQTTQFSLLSTQRFINKADRIHKIMILTVADELLQKHRPYGTRGIPMAWSEVTRVFIGQNKIMSEIIDEVIDEIEELARCEVGKIATEEMILSNGNLDEELLQEIREETISYAIRKEVSDNEWIWTDYEFEETQVKMDLADMILSELAGEIIELGI</sequence>
<evidence type="ECO:0000256" key="1">
    <source>
        <dbReference type="SAM" id="MobiDB-lite"/>
    </source>
</evidence>
<feature type="compositionally biased region" description="Basic and acidic residues" evidence="1">
    <location>
        <begin position="382"/>
        <end position="395"/>
    </location>
</feature>
<feature type="region of interest" description="Disordered" evidence="1">
    <location>
        <begin position="372"/>
        <end position="426"/>
    </location>
</feature>
<evidence type="ECO:0000313" key="2">
    <source>
        <dbReference type="EMBL" id="OMJ71281.1"/>
    </source>
</evidence>
<feature type="compositionally biased region" description="Basic and acidic residues" evidence="1">
    <location>
        <begin position="402"/>
        <end position="426"/>
    </location>
</feature>
<dbReference type="Proteomes" id="UP000187209">
    <property type="component" value="Unassembled WGS sequence"/>
</dbReference>
<evidence type="ECO:0000313" key="3">
    <source>
        <dbReference type="Proteomes" id="UP000187209"/>
    </source>
</evidence>
<accession>A0A1R2B3C6</accession>
<organism evidence="2 3">
    <name type="scientific">Stentor coeruleus</name>
    <dbReference type="NCBI Taxonomy" id="5963"/>
    <lineage>
        <taxon>Eukaryota</taxon>
        <taxon>Sar</taxon>
        <taxon>Alveolata</taxon>
        <taxon>Ciliophora</taxon>
        <taxon>Postciliodesmatophora</taxon>
        <taxon>Heterotrichea</taxon>
        <taxon>Heterotrichida</taxon>
        <taxon>Stentoridae</taxon>
        <taxon>Stentor</taxon>
    </lineage>
</organism>
<protein>
    <recommendedName>
        <fullName evidence="4">DUF4378 domain-containing protein</fullName>
    </recommendedName>
</protein>